<dbReference type="Gene3D" id="3.40.50.720">
    <property type="entry name" value="NAD(P)-binding Rossmann-like Domain"/>
    <property type="match status" value="1"/>
</dbReference>
<dbReference type="EMBL" id="CP002915">
    <property type="protein sequence ID" value="AEK29672.1"/>
    <property type="molecule type" value="Genomic_DNA"/>
</dbReference>
<dbReference type="GO" id="GO:0006021">
    <property type="term" value="P:inositol biosynthetic process"/>
    <property type="evidence" value="ECO:0007669"/>
    <property type="project" value="TreeGrafter"/>
</dbReference>
<proteinExistence type="predicted"/>
<dbReference type="InterPro" id="IPR013021">
    <property type="entry name" value="Myo-inos-1-P_Synthase_GAPDH"/>
</dbReference>
<dbReference type="InterPro" id="IPR052199">
    <property type="entry name" value="MIPS"/>
</dbReference>
<dbReference type="PANTHER" id="PTHR43125">
    <property type="entry name" value="INOSITOL-3-PHOSPHATE SYNTHASE"/>
    <property type="match status" value="1"/>
</dbReference>
<dbReference type="KEGG" id="bnm:BALAC2494_00903"/>
<dbReference type="EC" id="5.5.1.4" evidence="2"/>
<dbReference type="GO" id="GO:0004512">
    <property type="term" value="F:inositol-3-phosphate synthase activity"/>
    <property type="evidence" value="ECO:0007669"/>
    <property type="project" value="UniProtKB-EC"/>
</dbReference>
<dbReference type="Gene3D" id="3.30.360.10">
    <property type="entry name" value="Dihydrodipicolinate Reductase, domain 2"/>
    <property type="match status" value="1"/>
</dbReference>
<protein>
    <submittedName>
        <fullName evidence="2">Inositol-3-phosphate synthase</fullName>
        <ecNumber evidence="2">5.5.1.4</ecNumber>
    </submittedName>
</protein>
<dbReference type="PANTHER" id="PTHR43125:SF1">
    <property type="entry name" value="INOSITOL-3-PHOSPHATE SYNTHASE"/>
    <property type="match status" value="1"/>
</dbReference>
<accession>A0A806FTK7</accession>
<dbReference type="Proteomes" id="UP000008394">
    <property type="component" value="Chromosome"/>
</dbReference>
<name>A0A806FTK7_BIFAN</name>
<reference evidence="2 3" key="1">
    <citation type="journal article" date="2011" name="J. Bacteriol.">
        <title>Genome Sequence of the Probiotic Strain Bifidobacterium animalis subsp. lactis CNCM I-2494.</title>
        <authorList>
            <person name="Chervaux C."/>
            <person name="Grimaldi C."/>
            <person name="Bolotin A."/>
            <person name="Quinquis B."/>
            <person name="Legrain-Raspaud S."/>
            <person name="van Hylckama Vlieg J.E."/>
            <person name="Denariaz G."/>
            <person name="Smokvina T."/>
        </authorList>
    </citation>
    <scope>NUCLEOTIDE SEQUENCE [LARGE SCALE GENOMIC DNA]</scope>
    <source>
        <strain evidence="2 3">CNCM I-2494</strain>
    </source>
</reference>
<evidence type="ECO:0000259" key="1">
    <source>
        <dbReference type="Pfam" id="PF01658"/>
    </source>
</evidence>
<evidence type="ECO:0000313" key="3">
    <source>
        <dbReference type="Proteomes" id="UP000008394"/>
    </source>
</evidence>
<dbReference type="InterPro" id="IPR036291">
    <property type="entry name" value="NAD(P)-bd_dom_sf"/>
</dbReference>
<dbReference type="SUPFAM" id="SSF51735">
    <property type="entry name" value="NAD(P)-binding Rossmann-fold domains"/>
    <property type="match status" value="1"/>
</dbReference>
<evidence type="ECO:0000313" key="2">
    <source>
        <dbReference type="EMBL" id="AEK29672.1"/>
    </source>
</evidence>
<keyword evidence="2" id="KW-0413">Isomerase</keyword>
<dbReference type="SUPFAM" id="SSF55347">
    <property type="entry name" value="Glyceraldehyde-3-phosphate dehydrogenase-like, C-terminal domain"/>
    <property type="match status" value="1"/>
</dbReference>
<dbReference type="InterPro" id="IPR017815">
    <property type="entry name" value="Myo-inos-1-P_Synthase_actino"/>
</dbReference>
<gene>
    <name evidence="2" type="ORF">BALAC2494_00903</name>
</gene>
<dbReference type="AlphaFoldDB" id="A0A806FTK7"/>
<sequence>MAGVWLARNCNLSANLRKRSFGDVFQHADYLRYISLELHRGDKKVCLKAENRSRVTQIIRGVVSMSIRVAIAGVGNCASSLVQGVEYYKDTKDEDKIPGLMHNNFGGYRVRDIEFVTAFDVDADKVGKDLSEAIGASQNNTIKFADVPNLGVEVLRGPTHDGLGEYYREMITESDEEPVDVAQVLRDKKVDVLVSYLPVGSEEADKAYAQAAMDAGVAFVNCLPVFIASDPEWAQKFRDAGVPIIGDDIKSQVGATITHRVLARLFEDRGVRLDRTYQLNVGGNMDFMNMLQRSRLESKKISKTRAVTSVVPHEMDPHNVHIGPSDYVAWLDDRKFAFVRLEGTTFGDVPLSLEYKLQVWDSPNSAGIVIDAVRAAKIALDRGLAGPVLAPSSYFMKSPAVQHEDTEARQLVEAFIKGDVEANEEELNADVAAAKAAGKDVWKA</sequence>
<dbReference type="NCBIfam" id="TIGR03450">
    <property type="entry name" value="mycothiol_INO1"/>
    <property type="match status" value="1"/>
</dbReference>
<feature type="domain" description="Myo-inositol-1-phosphate synthase GAPDH-like" evidence="1">
    <location>
        <begin position="254"/>
        <end position="362"/>
    </location>
</feature>
<dbReference type="Pfam" id="PF01658">
    <property type="entry name" value="Inos-1-P_synth"/>
    <property type="match status" value="1"/>
</dbReference>
<organism evidence="2 3">
    <name type="scientific">Bifidobacterium animalis subsp. lactis CNCM I-2494</name>
    <dbReference type="NCBI Taxonomy" id="1042403"/>
    <lineage>
        <taxon>Bacteria</taxon>
        <taxon>Bacillati</taxon>
        <taxon>Actinomycetota</taxon>
        <taxon>Actinomycetes</taxon>
        <taxon>Bifidobacteriales</taxon>
        <taxon>Bifidobacteriaceae</taxon>
        <taxon>Bifidobacterium</taxon>
    </lineage>
</organism>